<evidence type="ECO:0000313" key="2">
    <source>
        <dbReference type="EMBL" id="KKK76181.1"/>
    </source>
</evidence>
<sequence length="183" mass="20892">MGIGGNAEMPKIDIITTTYRNVDKLKICLNSVIEKTKFVNYKWYLWANDPDDEVKKVIHDAIHIDDILFTGRIDPTFNDNNDGSFSSNNNEAAKEGDGEYILFMNDDVEPINDSWLLSMTRILDSDPKVGAVGALLLYPNKLVQHCGVMFDQRTNGLPFHIHYRQPFSQFMQVNRYYHAVTAA</sequence>
<dbReference type="Pfam" id="PF00535">
    <property type="entry name" value="Glycos_transf_2"/>
    <property type="match status" value="1"/>
</dbReference>
<reference evidence="2" key="1">
    <citation type="journal article" date="2015" name="Nature">
        <title>Complex archaea that bridge the gap between prokaryotes and eukaryotes.</title>
        <authorList>
            <person name="Spang A."/>
            <person name="Saw J.H."/>
            <person name="Jorgensen S.L."/>
            <person name="Zaremba-Niedzwiedzka K."/>
            <person name="Martijn J."/>
            <person name="Lind A.E."/>
            <person name="van Eijk R."/>
            <person name="Schleper C."/>
            <person name="Guy L."/>
            <person name="Ettema T.J."/>
        </authorList>
    </citation>
    <scope>NUCLEOTIDE SEQUENCE</scope>
</reference>
<feature type="domain" description="Glycosyltransferase 2-like" evidence="1">
    <location>
        <begin position="14"/>
        <end position="139"/>
    </location>
</feature>
<proteinExistence type="predicted"/>
<organism evidence="2">
    <name type="scientific">marine sediment metagenome</name>
    <dbReference type="NCBI Taxonomy" id="412755"/>
    <lineage>
        <taxon>unclassified sequences</taxon>
        <taxon>metagenomes</taxon>
        <taxon>ecological metagenomes</taxon>
    </lineage>
</organism>
<dbReference type="AlphaFoldDB" id="A0A0F9AVE3"/>
<dbReference type="SUPFAM" id="SSF53448">
    <property type="entry name" value="Nucleotide-diphospho-sugar transferases"/>
    <property type="match status" value="1"/>
</dbReference>
<dbReference type="Gene3D" id="3.90.550.10">
    <property type="entry name" value="Spore Coat Polysaccharide Biosynthesis Protein SpsA, Chain A"/>
    <property type="match status" value="1"/>
</dbReference>
<feature type="non-terminal residue" evidence="2">
    <location>
        <position position="183"/>
    </location>
</feature>
<comment type="caution">
    <text evidence="2">The sequence shown here is derived from an EMBL/GenBank/DDBJ whole genome shotgun (WGS) entry which is preliminary data.</text>
</comment>
<dbReference type="InterPro" id="IPR001173">
    <property type="entry name" value="Glyco_trans_2-like"/>
</dbReference>
<protein>
    <recommendedName>
        <fullName evidence="1">Glycosyltransferase 2-like domain-containing protein</fullName>
    </recommendedName>
</protein>
<evidence type="ECO:0000259" key="1">
    <source>
        <dbReference type="Pfam" id="PF00535"/>
    </source>
</evidence>
<gene>
    <name evidence="2" type="ORF">LCGC14_2866220</name>
</gene>
<dbReference type="PANTHER" id="PTHR43179">
    <property type="entry name" value="RHAMNOSYLTRANSFERASE WBBL"/>
    <property type="match status" value="1"/>
</dbReference>
<dbReference type="EMBL" id="LAZR01055522">
    <property type="protein sequence ID" value="KKK76181.1"/>
    <property type="molecule type" value="Genomic_DNA"/>
</dbReference>
<dbReference type="InterPro" id="IPR029044">
    <property type="entry name" value="Nucleotide-diphossugar_trans"/>
</dbReference>
<dbReference type="PANTHER" id="PTHR43179:SF7">
    <property type="entry name" value="RHAMNOSYLTRANSFERASE WBBL"/>
    <property type="match status" value="1"/>
</dbReference>
<name>A0A0F9AVE3_9ZZZZ</name>
<accession>A0A0F9AVE3</accession>